<dbReference type="Proteomes" id="UP000293331">
    <property type="component" value="Unassembled WGS sequence"/>
</dbReference>
<reference evidence="2 3" key="1">
    <citation type="submission" date="2019-02" db="EMBL/GenBank/DDBJ databases">
        <title>Bacterial novel species Mucilaginibacter sp. 17JY9-4 isolated from soil.</title>
        <authorList>
            <person name="Jung H.-Y."/>
        </authorList>
    </citation>
    <scope>NUCLEOTIDE SEQUENCE [LARGE SCALE GENOMIC DNA]</scope>
    <source>
        <strain evidence="2 3">17JY9-4</strain>
    </source>
</reference>
<protein>
    <submittedName>
        <fullName evidence="2">Uncharacterized protein</fullName>
    </submittedName>
</protein>
<gene>
    <name evidence="2" type="ORF">EWM62_02040</name>
</gene>
<evidence type="ECO:0000256" key="1">
    <source>
        <dbReference type="SAM" id="MobiDB-lite"/>
    </source>
</evidence>
<dbReference type="EMBL" id="SEWG01000001">
    <property type="protein sequence ID" value="RYU92238.1"/>
    <property type="molecule type" value="Genomic_DNA"/>
</dbReference>
<comment type="caution">
    <text evidence="2">The sequence shown here is derived from an EMBL/GenBank/DDBJ whole genome shotgun (WGS) entry which is preliminary data.</text>
</comment>
<evidence type="ECO:0000313" key="3">
    <source>
        <dbReference type="Proteomes" id="UP000293331"/>
    </source>
</evidence>
<feature type="region of interest" description="Disordered" evidence="1">
    <location>
        <begin position="1"/>
        <end position="40"/>
    </location>
</feature>
<organism evidence="2 3">
    <name type="scientific">Mucilaginibacter terrigena</name>
    <dbReference type="NCBI Taxonomy" id="2492395"/>
    <lineage>
        <taxon>Bacteria</taxon>
        <taxon>Pseudomonadati</taxon>
        <taxon>Bacteroidota</taxon>
        <taxon>Sphingobacteriia</taxon>
        <taxon>Sphingobacteriales</taxon>
        <taxon>Sphingobacteriaceae</taxon>
        <taxon>Mucilaginibacter</taxon>
    </lineage>
</organism>
<sequence length="67" mass="7498">MKVKHQKKEVDPLKPCVIESGSTDEKGIYDNLSNKPDQNANYDSLSGDKLLDDAFRKAFSKKNNVGK</sequence>
<proteinExistence type="predicted"/>
<evidence type="ECO:0000313" key="2">
    <source>
        <dbReference type="EMBL" id="RYU92238.1"/>
    </source>
</evidence>
<dbReference type="AlphaFoldDB" id="A0A4Q5LRQ6"/>
<dbReference type="RefSeq" id="WP_129874966.1">
    <property type="nucleotide sequence ID" value="NZ_SEWG01000001.1"/>
</dbReference>
<keyword evidence="3" id="KW-1185">Reference proteome</keyword>
<name>A0A4Q5LRQ6_9SPHI</name>
<accession>A0A4Q5LRQ6</accession>
<feature type="compositionally biased region" description="Polar residues" evidence="1">
    <location>
        <begin position="31"/>
        <end position="40"/>
    </location>
</feature>